<protein>
    <submittedName>
        <fullName evidence="2">Uncharacterized protein</fullName>
    </submittedName>
</protein>
<feature type="signal peptide" evidence="1">
    <location>
        <begin position="1"/>
        <end position="21"/>
    </location>
</feature>
<feature type="chain" id="PRO_5046560746" evidence="1">
    <location>
        <begin position="22"/>
        <end position="357"/>
    </location>
</feature>
<dbReference type="InterPro" id="IPR015943">
    <property type="entry name" value="WD40/YVTN_repeat-like_dom_sf"/>
</dbReference>
<evidence type="ECO:0000256" key="1">
    <source>
        <dbReference type="SAM" id="SignalP"/>
    </source>
</evidence>
<sequence length="357" mass="38024">MKNLKLIFFSLLTVAVFTSCTSDDAPAVEAPLGAYQNGILIVNEGNFGQDNSSISFISGDLATFQTNAFTAVNPTLTLGNTAQSISFNEDKAYVVVNVSNKIEVLNRYTLQHIATISTGLTNPRFVAFANGKGYVTNWGDATSSSDDYVAVLNLSTNAISASIPVVEGPERLVENNGKLYVAHKGGYGQGNKISVINSNSNSVESTITVGDVPGSLEISNGFLYVLCEGSPSWAGTETIGKLHKINLSNTSQITTLDFTLGNHPQNLDLDGGNIYYTNSNNVYKIAESNFTLPTTSLFNTTSNNVSSFYGFAVKASKIFVADPNDYSSAGEIFIFNESGAVLSTKTVGVAPNGFYFN</sequence>
<keyword evidence="3" id="KW-1185">Reference proteome</keyword>
<dbReference type="PANTHER" id="PTHR47197:SF3">
    <property type="entry name" value="DIHYDRO-HEME D1 DEHYDROGENASE"/>
    <property type="match status" value="1"/>
</dbReference>
<keyword evidence="1" id="KW-0732">Signal</keyword>
<proteinExistence type="predicted"/>
<name>A0ABX0I675_9FLAO</name>
<accession>A0ABX0I675</accession>
<dbReference type="Gene3D" id="2.130.10.10">
    <property type="entry name" value="YVTN repeat-like/Quinoprotein amine dehydrogenase"/>
    <property type="match status" value="1"/>
</dbReference>
<dbReference type="SUPFAM" id="SSF63825">
    <property type="entry name" value="YWTD domain"/>
    <property type="match status" value="1"/>
</dbReference>
<gene>
    <name evidence="2" type="ORF">G4D72_04080</name>
</gene>
<evidence type="ECO:0000313" key="3">
    <source>
        <dbReference type="Proteomes" id="UP000800984"/>
    </source>
</evidence>
<evidence type="ECO:0000313" key="2">
    <source>
        <dbReference type="EMBL" id="NHM01289.1"/>
    </source>
</evidence>
<dbReference type="Pfam" id="PF16819">
    <property type="entry name" value="DUF5074"/>
    <property type="match status" value="1"/>
</dbReference>
<dbReference type="PROSITE" id="PS51257">
    <property type="entry name" value="PROKAR_LIPOPROTEIN"/>
    <property type="match status" value="1"/>
</dbReference>
<dbReference type="RefSeq" id="WP_166076345.1">
    <property type="nucleotide sequence ID" value="NZ_JAAJBT010000002.1"/>
</dbReference>
<dbReference type="InterPro" id="IPR031815">
    <property type="entry name" value="DUF5074"/>
</dbReference>
<dbReference type="EMBL" id="JAAJBT010000002">
    <property type="protein sequence ID" value="NHM01289.1"/>
    <property type="molecule type" value="Genomic_DNA"/>
</dbReference>
<comment type="caution">
    <text evidence="2">The sequence shown here is derived from an EMBL/GenBank/DDBJ whole genome shotgun (WGS) entry which is preliminary data.</text>
</comment>
<organism evidence="2 3">
    <name type="scientific">Flavobacterium difficile</name>
    <dbReference type="NCBI Taxonomy" id="2709659"/>
    <lineage>
        <taxon>Bacteria</taxon>
        <taxon>Pseudomonadati</taxon>
        <taxon>Bacteroidota</taxon>
        <taxon>Flavobacteriia</taxon>
        <taxon>Flavobacteriales</taxon>
        <taxon>Flavobacteriaceae</taxon>
        <taxon>Flavobacterium</taxon>
    </lineage>
</organism>
<dbReference type="PANTHER" id="PTHR47197">
    <property type="entry name" value="PROTEIN NIRF"/>
    <property type="match status" value="1"/>
</dbReference>
<reference evidence="2 3" key="1">
    <citation type="submission" date="2020-02" db="EMBL/GenBank/DDBJ databases">
        <authorList>
            <person name="Chen W.-M."/>
        </authorList>
    </citation>
    <scope>NUCLEOTIDE SEQUENCE [LARGE SCALE GENOMIC DNA]</scope>
    <source>
        <strain evidence="2 3">KDG-16</strain>
    </source>
</reference>
<dbReference type="Proteomes" id="UP000800984">
    <property type="component" value="Unassembled WGS sequence"/>
</dbReference>
<dbReference type="InterPro" id="IPR051200">
    <property type="entry name" value="Host-pathogen_enzymatic-act"/>
</dbReference>